<keyword evidence="2" id="KW-0645">Protease</keyword>
<keyword evidence="8" id="KW-1185">Reference proteome</keyword>
<organism evidence="7 8">
    <name type="scientific">Pedococcus aerophilus</name>
    <dbReference type="NCBI Taxonomy" id="436356"/>
    <lineage>
        <taxon>Bacteria</taxon>
        <taxon>Bacillati</taxon>
        <taxon>Actinomycetota</taxon>
        <taxon>Actinomycetes</taxon>
        <taxon>Micrococcales</taxon>
        <taxon>Intrasporangiaceae</taxon>
        <taxon>Pedococcus</taxon>
    </lineage>
</organism>
<dbReference type="Pfam" id="PF00877">
    <property type="entry name" value="NLPC_P60"/>
    <property type="match status" value="1"/>
</dbReference>
<accession>A0ABN3URX2</accession>
<keyword evidence="4" id="KW-0788">Thiol protease</keyword>
<dbReference type="RefSeq" id="WP_344193747.1">
    <property type="nucleotide sequence ID" value="NZ_BAAARN010000003.1"/>
</dbReference>
<reference evidence="7 8" key="1">
    <citation type="journal article" date="2019" name="Int. J. Syst. Evol. Microbiol.">
        <title>The Global Catalogue of Microorganisms (GCM) 10K type strain sequencing project: providing services to taxonomists for standard genome sequencing and annotation.</title>
        <authorList>
            <consortium name="The Broad Institute Genomics Platform"/>
            <consortium name="The Broad Institute Genome Sequencing Center for Infectious Disease"/>
            <person name="Wu L."/>
            <person name="Ma J."/>
        </authorList>
    </citation>
    <scope>NUCLEOTIDE SEQUENCE [LARGE SCALE GENOMIC DNA]</scope>
    <source>
        <strain evidence="7 8">JCM 16378</strain>
    </source>
</reference>
<dbReference type="InterPro" id="IPR000064">
    <property type="entry name" value="NLP_P60_dom"/>
</dbReference>
<dbReference type="InterPro" id="IPR038765">
    <property type="entry name" value="Papain-like_cys_pep_sf"/>
</dbReference>
<dbReference type="PANTHER" id="PTHR47053:SF1">
    <property type="entry name" value="MUREIN DD-ENDOPEPTIDASE MEPH-RELATED"/>
    <property type="match status" value="1"/>
</dbReference>
<feature type="domain" description="NlpC/P60" evidence="6">
    <location>
        <begin position="149"/>
        <end position="260"/>
    </location>
</feature>
<protein>
    <recommendedName>
        <fullName evidence="6">NlpC/P60 domain-containing protein</fullName>
    </recommendedName>
</protein>
<dbReference type="InterPro" id="IPR051202">
    <property type="entry name" value="Peptidase_C40"/>
</dbReference>
<evidence type="ECO:0000256" key="1">
    <source>
        <dbReference type="ARBA" id="ARBA00007074"/>
    </source>
</evidence>
<evidence type="ECO:0000259" key="6">
    <source>
        <dbReference type="PROSITE" id="PS51935"/>
    </source>
</evidence>
<evidence type="ECO:0000256" key="4">
    <source>
        <dbReference type="ARBA" id="ARBA00022807"/>
    </source>
</evidence>
<feature type="compositionally biased region" description="Low complexity" evidence="5">
    <location>
        <begin position="134"/>
        <end position="150"/>
    </location>
</feature>
<feature type="region of interest" description="Disordered" evidence="5">
    <location>
        <begin position="113"/>
        <end position="150"/>
    </location>
</feature>
<dbReference type="PROSITE" id="PS51935">
    <property type="entry name" value="NLPC_P60"/>
    <property type="match status" value="1"/>
</dbReference>
<comment type="caution">
    <text evidence="7">The sequence shown here is derived from an EMBL/GenBank/DDBJ whole genome shotgun (WGS) entry which is preliminary data.</text>
</comment>
<dbReference type="Proteomes" id="UP001501326">
    <property type="component" value="Unassembled WGS sequence"/>
</dbReference>
<dbReference type="EMBL" id="BAAARN010000003">
    <property type="protein sequence ID" value="GAA2737389.1"/>
    <property type="molecule type" value="Genomic_DNA"/>
</dbReference>
<evidence type="ECO:0000256" key="3">
    <source>
        <dbReference type="ARBA" id="ARBA00022801"/>
    </source>
</evidence>
<evidence type="ECO:0000313" key="7">
    <source>
        <dbReference type="EMBL" id="GAA2737389.1"/>
    </source>
</evidence>
<evidence type="ECO:0000256" key="2">
    <source>
        <dbReference type="ARBA" id="ARBA00022670"/>
    </source>
</evidence>
<evidence type="ECO:0000313" key="8">
    <source>
        <dbReference type="Proteomes" id="UP001501326"/>
    </source>
</evidence>
<sequence>MASHSTGRHRAPGRFNPVSELADIAAKAAQPAVKTSAVIAASGGLVASFALPASAAPSAEPSTKGAATAAAPVAVQAPKAAAPQAADAFGVIGFTATAKPKPKPKPRPVVVPVAETRETREAPGTASRSTQRQAPAKAAAEPAAKTSSKPAAGGVLGIAAQYAGIMYVYGGTTPAGFDCSGFTSYVFRQVGINLPRTAEQQRQAVTPVSNPQPGDLVFMGSPAYHVGIYAGNGKMWDSPRTGKAVALRDIWSSSATFGRP</sequence>
<gene>
    <name evidence="7" type="ORF">GCM10009867_24340</name>
</gene>
<dbReference type="SUPFAM" id="SSF54001">
    <property type="entry name" value="Cysteine proteinases"/>
    <property type="match status" value="1"/>
</dbReference>
<comment type="similarity">
    <text evidence="1">Belongs to the peptidase C40 family.</text>
</comment>
<name>A0ABN3URX2_9MICO</name>
<evidence type="ECO:0000256" key="5">
    <source>
        <dbReference type="SAM" id="MobiDB-lite"/>
    </source>
</evidence>
<dbReference type="PANTHER" id="PTHR47053">
    <property type="entry name" value="MUREIN DD-ENDOPEPTIDASE MEPH-RELATED"/>
    <property type="match status" value="1"/>
</dbReference>
<dbReference type="Gene3D" id="3.90.1720.10">
    <property type="entry name" value="endopeptidase domain like (from Nostoc punctiforme)"/>
    <property type="match status" value="1"/>
</dbReference>
<proteinExistence type="inferred from homology"/>
<keyword evidence="3" id="KW-0378">Hydrolase</keyword>